<evidence type="ECO:0000313" key="2">
    <source>
        <dbReference type="Proteomes" id="UP001519460"/>
    </source>
</evidence>
<comment type="caution">
    <text evidence="1">The sequence shown here is derived from an EMBL/GenBank/DDBJ whole genome shotgun (WGS) entry which is preliminary data.</text>
</comment>
<name>A0ABD0KDA7_9CAEN</name>
<dbReference type="EMBL" id="JACVVK020000200">
    <property type="protein sequence ID" value="KAK7485071.1"/>
    <property type="molecule type" value="Genomic_DNA"/>
</dbReference>
<dbReference type="AlphaFoldDB" id="A0ABD0KDA7"/>
<reference evidence="1 2" key="1">
    <citation type="journal article" date="2023" name="Sci. Data">
        <title>Genome assembly of the Korean intertidal mud-creeper Batillaria attramentaria.</title>
        <authorList>
            <person name="Patra A.K."/>
            <person name="Ho P.T."/>
            <person name="Jun S."/>
            <person name="Lee S.J."/>
            <person name="Kim Y."/>
            <person name="Won Y.J."/>
        </authorList>
    </citation>
    <scope>NUCLEOTIDE SEQUENCE [LARGE SCALE GENOMIC DNA]</scope>
    <source>
        <strain evidence="1">Wonlab-2016</strain>
    </source>
</reference>
<protein>
    <submittedName>
        <fullName evidence="1">Uncharacterized protein</fullName>
    </submittedName>
</protein>
<organism evidence="1 2">
    <name type="scientific">Batillaria attramentaria</name>
    <dbReference type="NCBI Taxonomy" id="370345"/>
    <lineage>
        <taxon>Eukaryota</taxon>
        <taxon>Metazoa</taxon>
        <taxon>Spiralia</taxon>
        <taxon>Lophotrochozoa</taxon>
        <taxon>Mollusca</taxon>
        <taxon>Gastropoda</taxon>
        <taxon>Caenogastropoda</taxon>
        <taxon>Sorbeoconcha</taxon>
        <taxon>Cerithioidea</taxon>
        <taxon>Batillariidae</taxon>
        <taxon>Batillaria</taxon>
    </lineage>
</organism>
<proteinExistence type="predicted"/>
<accession>A0ABD0KDA7</accession>
<gene>
    <name evidence="1" type="ORF">BaRGS_00023710</name>
</gene>
<evidence type="ECO:0000313" key="1">
    <source>
        <dbReference type="EMBL" id="KAK7485071.1"/>
    </source>
</evidence>
<keyword evidence="2" id="KW-1185">Reference proteome</keyword>
<dbReference type="Proteomes" id="UP001519460">
    <property type="component" value="Unassembled WGS sequence"/>
</dbReference>
<sequence length="89" mass="9715">MYVVVARLCAQVSWADNADSASLPPVTPPDSRFRKKLTQRAITLHSQGRKLLSSVDLWLNTMMNEGSSSDDSGDFVGASVGQTCRCRLL</sequence>